<protein>
    <submittedName>
        <fullName evidence="1">6892_t:CDS:1</fullName>
    </submittedName>
</protein>
<keyword evidence="2" id="KW-1185">Reference proteome</keyword>
<dbReference type="Proteomes" id="UP001153678">
    <property type="component" value="Unassembled WGS sequence"/>
</dbReference>
<sequence length="42" mass="5032">FKENSKPCLIFMTRQLNGVKHTSMVMRQINTREVRRKEIVVL</sequence>
<feature type="non-terminal residue" evidence="1">
    <location>
        <position position="1"/>
    </location>
</feature>
<evidence type="ECO:0000313" key="1">
    <source>
        <dbReference type="EMBL" id="CAI2187837.1"/>
    </source>
</evidence>
<gene>
    <name evidence="1" type="ORF">FWILDA_LOCUS13281</name>
</gene>
<comment type="caution">
    <text evidence="1">The sequence shown here is derived from an EMBL/GenBank/DDBJ whole genome shotgun (WGS) entry which is preliminary data.</text>
</comment>
<dbReference type="EMBL" id="CAMKVN010004839">
    <property type="protein sequence ID" value="CAI2187837.1"/>
    <property type="molecule type" value="Genomic_DNA"/>
</dbReference>
<organism evidence="1 2">
    <name type="scientific">Funneliformis geosporum</name>
    <dbReference type="NCBI Taxonomy" id="1117311"/>
    <lineage>
        <taxon>Eukaryota</taxon>
        <taxon>Fungi</taxon>
        <taxon>Fungi incertae sedis</taxon>
        <taxon>Mucoromycota</taxon>
        <taxon>Glomeromycotina</taxon>
        <taxon>Glomeromycetes</taxon>
        <taxon>Glomerales</taxon>
        <taxon>Glomeraceae</taxon>
        <taxon>Funneliformis</taxon>
    </lineage>
</organism>
<name>A0A9W4X192_9GLOM</name>
<proteinExistence type="predicted"/>
<reference evidence="1" key="1">
    <citation type="submission" date="2022-08" db="EMBL/GenBank/DDBJ databases">
        <authorList>
            <person name="Kallberg Y."/>
            <person name="Tangrot J."/>
            <person name="Rosling A."/>
        </authorList>
    </citation>
    <scope>NUCLEOTIDE SEQUENCE</scope>
    <source>
        <strain evidence="1">Wild A</strain>
    </source>
</reference>
<dbReference type="AlphaFoldDB" id="A0A9W4X192"/>
<accession>A0A9W4X192</accession>
<evidence type="ECO:0000313" key="2">
    <source>
        <dbReference type="Proteomes" id="UP001153678"/>
    </source>
</evidence>